<proteinExistence type="predicted"/>
<organism evidence="2">
    <name type="scientific">Drosophila persimilis</name>
    <name type="common">Fruit fly</name>
    <dbReference type="NCBI Taxonomy" id="7234"/>
    <lineage>
        <taxon>Eukaryota</taxon>
        <taxon>Metazoa</taxon>
        <taxon>Ecdysozoa</taxon>
        <taxon>Arthropoda</taxon>
        <taxon>Hexapoda</taxon>
        <taxon>Insecta</taxon>
        <taxon>Pterygota</taxon>
        <taxon>Neoptera</taxon>
        <taxon>Endopterygota</taxon>
        <taxon>Diptera</taxon>
        <taxon>Brachycera</taxon>
        <taxon>Muscomorpha</taxon>
        <taxon>Ephydroidea</taxon>
        <taxon>Drosophilidae</taxon>
        <taxon>Drosophila</taxon>
        <taxon>Sophophora</taxon>
    </lineage>
</organism>
<dbReference type="EMBL" id="CH479192">
    <property type="protein sequence ID" value="EDW26483.1"/>
    <property type="molecule type" value="Genomic_DNA"/>
</dbReference>
<dbReference type="Proteomes" id="UP000008744">
    <property type="component" value="Unassembled WGS sequence"/>
</dbReference>
<reference evidence="1 2" key="1">
    <citation type="journal article" date="2007" name="Nature">
        <title>Evolution of genes and genomes on the Drosophila phylogeny.</title>
        <authorList>
            <consortium name="Drosophila 12 Genomes Consortium"/>
            <person name="Clark A.G."/>
            <person name="Eisen M.B."/>
            <person name="Smith D.R."/>
            <person name="Bergman C.M."/>
            <person name="Oliver B."/>
            <person name="Markow T.A."/>
            <person name="Kaufman T.C."/>
            <person name="Kellis M."/>
            <person name="Gelbart W."/>
            <person name="Iyer V.N."/>
            <person name="Pollard D.A."/>
            <person name="Sackton T.B."/>
            <person name="Larracuente A.M."/>
            <person name="Singh N.D."/>
            <person name="Abad J.P."/>
            <person name="Abt D.N."/>
            <person name="Adryan B."/>
            <person name="Aguade M."/>
            <person name="Akashi H."/>
            <person name="Anderson W.W."/>
            <person name="Aquadro C.F."/>
            <person name="Ardell D.H."/>
            <person name="Arguello R."/>
            <person name="Artieri C.G."/>
            <person name="Barbash D.A."/>
            <person name="Barker D."/>
            <person name="Barsanti P."/>
            <person name="Batterham P."/>
            <person name="Batzoglou S."/>
            <person name="Begun D."/>
            <person name="Bhutkar A."/>
            <person name="Blanco E."/>
            <person name="Bosak S.A."/>
            <person name="Bradley R.K."/>
            <person name="Brand A.D."/>
            <person name="Brent M.R."/>
            <person name="Brooks A.N."/>
            <person name="Brown R.H."/>
            <person name="Butlin R.K."/>
            <person name="Caggese C."/>
            <person name="Calvi B.R."/>
            <person name="Bernardo de Carvalho A."/>
            <person name="Caspi A."/>
            <person name="Castrezana S."/>
            <person name="Celniker S.E."/>
            <person name="Chang J.L."/>
            <person name="Chapple C."/>
            <person name="Chatterji S."/>
            <person name="Chinwalla A."/>
            <person name="Civetta A."/>
            <person name="Clifton S.W."/>
            <person name="Comeron J.M."/>
            <person name="Costello J.C."/>
            <person name="Coyne J.A."/>
            <person name="Daub J."/>
            <person name="David R.G."/>
            <person name="Delcher A.L."/>
            <person name="Delehaunty K."/>
            <person name="Do C.B."/>
            <person name="Ebling H."/>
            <person name="Edwards K."/>
            <person name="Eickbush T."/>
            <person name="Evans J.D."/>
            <person name="Filipski A."/>
            <person name="Findeiss S."/>
            <person name="Freyhult E."/>
            <person name="Fulton L."/>
            <person name="Fulton R."/>
            <person name="Garcia A.C."/>
            <person name="Gardiner A."/>
            <person name="Garfield D.A."/>
            <person name="Garvin B.E."/>
            <person name="Gibson G."/>
            <person name="Gilbert D."/>
            <person name="Gnerre S."/>
            <person name="Godfrey J."/>
            <person name="Good R."/>
            <person name="Gotea V."/>
            <person name="Gravely B."/>
            <person name="Greenberg A.J."/>
            <person name="Griffiths-Jones S."/>
            <person name="Gross S."/>
            <person name="Guigo R."/>
            <person name="Gustafson E.A."/>
            <person name="Haerty W."/>
            <person name="Hahn M.W."/>
            <person name="Halligan D.L."/>
            <person name="Halpern A.L."/>
            <person name="Halter G.M."/>
            <person name="Han M.V."/>
            <person name="Heger A."/>
            <person name="Hillier L."/>
            <person name="Hinrichs A.S."/>
            <person name="Holmes I."/>
            <person name="Hoskins R.A."/>
            <person name="Hubisz M.J."/>
            <person name="Hultmark D."/>
            <person name="Huntley M.A."/>
            <person name="Jaffe D.B."/>
            <person name="Jagadeeshan S."/>
            <person name="Jeck W.R."/>
            <person name="Johnson J."/>
            <person name="Jones C.D."/>
            <person name="Jordan W.C."/>
            <person name="Karpen G.H."/>
            <person name="Kataoka E."/>
            <person name="Keightley P.D."/>
            <person name="Kheradpour P."/>
            <person name="Kirkness E.F."/>
            <person name="Koerich L.B."/>
            <person name="Kristiansen K."/>
            <person name="Kudrna D."/>
            <person name="Kulathinal R.J."/>
            <person name="Kumar S."/>
            <person name="Kwok R."/>
            <person name="Lander E."/>
            <person name="Langley C.H."/>
            <person name="Lapoint R."/>
            <person name="Lazzaro B.P."/>
            <person name="Lee S.J."/>
            <person name="Levesque L."/>
            <person name="Li R."/>
            <person name="Lin C.F."/>
            <person name="Lin M.F."/>
            <person name="Lindblad-Toh K."/>
            <person name="Llopart A."/>
            <person name="Long M."/>
            <person name="Low L."/>
            <person name="Lozovsky E."/>
            <person name="Lu J."/>
            <person name="Luo M."/>
            <person name="Machado C.A."/>
            <person name="Makalowski W."/>
            <person name="Marzo M."/>
            <person name="Matsuda M."/>
            <person name="Matzkin L."/>
            <person name="McAllister B."/>
            <person name="McBride C.S."/>
            <person name="McKernan B."/>
            <person name="McKernan K."/>
            <person name="Mendez-Lago M."/>
            <person name="Minx P."/>
            <person name="Mollenhauer M.U."/>
            <person name="Montooth K."/>
            <person name="Mount S.M."/>
            <person name="Mu X."/>
            <person name="Myers E."/>
            <person name="Negre B."/>
            <person name="Newfeld S."/>
            <person name="Nielsen R."/>
            <person name="Noor M.A."/>
            <person name="O'Grady P."/>
            <person name="Pachter L."/>
            <person name="Papaceit M."/>
            <person name="Parisi M.J."/>
            <person name="Parisi M."/>
            <person name="Parts L."/>
            <person name="Pedersen J.S."/>
            <person name="Pesole G."/>
            <person name="Phillippy A.M."/>
            <person name="Ponting C.P."/>
            <person name="Pop M."/>
            <person name="Porcelli D."/>
            <person name="Powell J.R."/>
            <person name="Prohaska S."/>
            <person name="Pruitt K."/>
            <person name="Puig M."/>
            <person name="Quesneville H."/>
            <person name="Ram K.R."/>
            <person name="Rand D."/>
            <person name="Rasmussen M.D."/>
            <person name="Reed L.K."/>
            <person name="Reenan R."/>
            <person name="Reily A."/>
            <person name="Remington K.A."/>
            <person name="Rieger T.T."/>
            <person name="Ritchie M.G."/>
            <person name="Robin C."/>
            <person name="Rogers Y.H."/>
            <person name="Rohde C."/>
            <person name="Rozas J."/>
            <person name="Rubenfield M.J."/>
            <person name="Ruiz A."/>
            <person name="Russo S."/>
            <person name="Salzberg S.L."/>
            <person name="Sanchez-Gracia A."/>
            <person name="Saranga D.J."/>
            <person name="Sato H."/>
            <person name="Schaeffer S.W."/>
            <person name="Schatz M.C."/>
            <person name="Schlenke T."/>
            <person name="Schwartz R."/>
            <person name="Segarra C."/>
            <person name="Singh R.S."/>
            <person name="Sirot L."/>
            <person name="Sirota M."/>
            <person name="Sisneros N.B."/>
            <person name="Smith C.D."/>
            <person name="Smith T.F."/>
            <person name="Spieth J."/>
            <person name="Stage D.E."/>
            <person name="Stark A."/>
            <person name="Stephan W."/>
            <person name="Strausberg R.L."/>
            <person name="Strempel S."/>
            <person name="Sturgill D."/>
            <person name="Sutton G."/>
            <person name="Sutton G.G."/>
            <person name="Tao W."/>
            <person name="Teichmann S."/>
            <person name="Tobari Y.N."/>
            <person name="Tomimura Y."/>
            <person name="Tsolas J.M."/>
            <person name="Valente V.L."/>
            <person name="Venter E."/>
            <person name="Venter J.C."/>
            <person name="Vicario S."/>
            <person name="Vieira F.G."/>
            <person name="Vilella A.J."/>
            <person name="Villasante A."/>
            <person name="Walenz B."/>
            <person name="Wang J."/>
            <person name="Wasserman M."/>
            <person name="Watts T."/>
            <person name="Wilson D."/>
            <person name="Wilson R.K."/>
            <person name="Wing R.A."/>
            <person name="Wolfner M.F."/>
            <person name="Wong A."/>
            <person name="Wong G.K."/>
            <person name="Wu C.I."/>
            <person name="Wu G."/>
            <person name="Yamamoto D."/>
            <person name="Yang H.P."/>
            <person name="Yang S.P."/>
            <person name="Yorke J.A."/>
            <person name="Yoshida K."/>
            <person name="Zdobnov E."/>
            <person name="Zhang P."/>
            <person name="Zhang Y."/>
            <person name="Zimin A.V."/>
            <person name="Baldwin J."/>
            <person name="Abdouelleil A."/>
            <person name="Abdulkadir J."/>
            <person name="Abebe A."/>
            <person name="Abera B."/>
            <person name="Abreu J."/>
            <person name="Acer S.C."/>
            <person name="Aftuck L."/>
            <person name="Alexander A."/>
            <person name="An P."/>
            <person name="Anderson E."/>
            <person name="Anderson S."/>
            <person name="Arachi H."/>
            <person name="Azer M."/>
            <person name="Bachantsang P."/>
            <person name="Barry A."/>
            <person name="Bayul T."/>
            <person name="Berlin A."/>
            <person name="Bessette D."/>
            <person name="Bloom T."/>
            <person name="Blye J."/>
            <person name="Boguslavskiy L."/>
            <person name="Bonnet C."/>
            <person name="Boukhgalter B."/>
            <person name="Bourzgui I."/>
            <person name="Brown A."/>
            <person name="Cahill P."/>
            <person name="Channer S."/>
            <person name="Cheshatsang Y."/>
            <person name="Chuda L."/>
            <person name="Citroen M."/>
            <person name="Collymore A."/>
            <person name="Cooke P."/>
            <person name="Costello M."/>
            <person name="D'Aco K."/>
            <person name="Daza R."/>
            <person name="De Haan G."/>
            <person name="DeGray S."/>
            <person name="DeMaso C."/>
            <person name="Dhargay N."/>
            <person name="Dooley K."/>
            <person name="Dooley E."/>
            <person name="Doricent M."/>
            <person name="Dorje P."/>
            <person name="Dorjee K."/>
            <person name="Dupes A."/>
            <person name="Elong R."/>
            <person name="Falk J."/>
            <person name="Farina A."/>
            <person name="Faro S."/>
            <person name="Ferguson D."/>
            <person name="Fisher S."/>
            <person name="Foley C.D."/>
            <person name="Franke A."/>
            <person name="Friedrich D."/>
            <person name="Gadbois L."/>
            <person name="Gearin G."/>
            <person name="Gearin C.R."/>
            <person name="Giannoukos G."/>
            <person name="Goode T."/>
            <person name="Graham J."/>
            <person name="Grandbois E."/>
            <person name="Grewal S."/>
            <person name="Gyaltsen K."/>
            <person name="Hafez N."/>
            <person name="Hagos B."/>
            <person name="Hall J."/>
            <person name="Henson C."/>
            <person name="Hollinger A."/>
            <person name="Honan T."/>
            <person name="Huard M.D."/>
            <person name="Hughes L."/>
            <person name="Hurhula B."/>
            <person name="Husby M.E."/>
            <person name="Kamat A."/>
            <person name="Kanga B."/>
            <person name="Kashin S."/>
            <person name="Khazanovich D."/>
            <person name="Kisner P."/>
            <person name="Lance K."/>
            <person name="Lara M."/>
            <person name="Lee W."/>
            <person name="Lennon N."/>
            <person name="Letendre F."/>
            <person name="LeVine R."/>
            <person name="Lipovsky A."/>
            <person name="Liu X."/>
            <person name="Liu J."/>
            <person name="Liu S."/>
            <person name="Lokyitsang T."/>
            <person name="Lokyitsang Y."/>
            <person name="Lubonja R."/>
            <person name="Lui A."/>
            <person name="MacDonald P."/>
            <person name="Magnisalis V."/>
            <person name="Maru K."/>
            <person name="Matthews C."/>
            <person name="McCusker W."/>
            <person name="McDonough S."/>
            <person name="Mehta T."/>
            <person name="Meldrim J."/>
            <person name="Meneus L."/>
            <person name="Mihai O."/>
            <person name="Mihalev A."/>
            <person name="Mihova T."/>
            <person name="Mittelman R."/>
            <person name="Mlenga V."/>
            <person name="Montmayeur A."/>
            <person name="Mulrain L."/>
            <person name="Navidi A."/>
            <person name="Naylor J."/>
            <person name="Negash T."/>
            <person name="Nguyen T."/>
            <person name="Nguyen N."/>
            <person name="Nicol R."/>
            <person name="Norbu C."/>
            <person name="Norbu N."/>
            <person name="Novod N."/>
            <person name="O'Neill B."/>
            <person name="Osman S."/>
            <person name="Markiewicz E."/>
            <person name="Oyono O.L."/>
            <person name="Patti C."/>
            <person name="Phunkhang P."/>
            <person name="Pierre F."/>
            <person name="Priest M."/>
            <person name="Raghuraman S."/>
            <person name="Rege F."/>
            <person name="Reyes R."/>
            <person name="Rise C."/>
            <person name="Rogov P."/>
            <person name="Ross K."/>
            <person name="Ryan E."/>
            <person name="Settipalli S."/>
            <person name="Shea T."/>
            <person name="Sherpa N."/>
            <person name="Shi L."/>
            <person name="Shih D."/>
            <person name="Sparrow T."/>
            <person name="Spaulding J."/>
            <person name="Stalker J."/>
            <person name="Stange-Thomann N."/>
            <person name="Stavropoulos S."/>
            <person name="Stone C."/>
            <person name="Strader C."/>
            <person name="Tesfaye S."/>
            <person name="Thomson T."/>
            <person name="Thoulutsang Y."/>
            <person name="Thoulutsang D."/>
            <person name="Topham K."/>
            <person name="Topping I."/>
            <person name="Tsamla T."/>
            <person name="Vassiliev H."/>
            <person name="Vo A."/>
            <person name="Wangchuk T."/>
            <person name="Wangdi T."/>
            <person name="Weiand M."/>
            <person name="Wilkinson J."/>
            <person name="Wilson A."/>
            <person name="Yadav S."/>
            <person name="Young G."/>
            <person name="Yu Q."/>
            <person name="Zembek L."/>
            <person name="Zhong D."/>
            <person name="Zimmer A."/>
            <person name="Zwirko Z."/>
            <person name="Jaffe D.B."/>
            <person name="Alvarez P."/>
            <person name="Brockman W."/>
            <person name="Butler J."/>
            <person name="Chin C."/>
            <person name="Gnerre S."/>
            <person name="Grabherr M."/>
            <person name="Kleber M."/>
            <person name="Mauceli E."/>
            <person name="MacCallum I."/>
        </authorList>
    </citation>
    <scope>NUCLEOTIDE SEQUENCE [LARGE SCALE GENOMIC DNA]</scope>
    <source>
        <strain evidence="2">MSH-3 / Tucson 14011-0111.49</strain>
    </source>
</reference>
<dbReference type="AlphaFoldDB" id="B4GUU6"/>
<protein>
    <submittedName>
        <fullName evidence="1">GL12957</fullName>
    </submittedName>
</protein>
<evidence type="ECO:0000313" key="1">
    <source>
        <dbReference type="EMBL" id="EDW26483.1"/>
    </source>
</evidence>
<sequence length="110" mass="12289">MLAVGCGLWDVERSGGTCKVLSPGHVAARGTWDIRPVARPRPPATVVACSAVISATWQLYTRVPEEMSETRSRVSVFAAAWVQPRPLYVPLIMMQQQQYRQHQRKRQGTA</sequence>
<keyword evidence="2" id="KW-1185">Reference proteome</keyword>
<gene>
    <name evidence="1" type="primary">Dper\GL12957</name>
    <name evidence="1" type="ORF">Dper_GL12957</name>
</gene>
<accession>B4GUU6</accession>
<dbReference type="HOGENOM" id="CLU_2173591_0_0_1"/>
<name>B4GUU6_DROPE</name>
<evidence type="ECO:0000313" key="2">
    <source>
        <dbReference type="Proteomes" id="UP000008744"/>
    </source>
</evidence>